<keyword evidence="2" id="KW-0719">Serine esterase</keyword>
<dbReference type="GO" id="GO:0030600">
    <property type="term" value="F:feruloyl esterase activity"/>
    <property type="evidence" value="ECO:0007669"/>
    <property type="project" value="UniProtKB-ARBA"/>
</dbReference>
<evidence type="ECO:0000256" key="1">
    <source>
        <dbReference type="ARBA" id="ARBA00006249"/>
    </source>
</evidence>
<dbReference type="SUPFAM" id="SSF53474">
    <property type="entry name" value="alpha/beta-Hydrolases"/>
    <property type="match status" value="2"/>
</dbReference>
<evidence type="ECO:0000256" key="8">
    <source>
        <dbReference type="RuleBase" id="RU361238"/>
    </source>
</evidence>
<evidence type="ECO:0000256" key="5">
    <source>
        <dbReference type="ARBA" id="ARBA00022801"/>
    </source>
</evidence>
<dbReference type="PANTHER" id="PTHR33938:SF2">
    <property type="entry name" value="CARBOXYLIC ESTER HYDROLASE"/>
    <property type="match status" value="1"/>
</dbReference>
<gene>
    <name evidence="9" type="ORF">T440DRAFT_447318</name>
</gene>
<dbReference type="AlphaFoldDB" id="A0A6A7BCM6"/>
<dbReference type="GO" id="GO:0046872">
    <property type="term" value="F:metal ion binding"/>
    <property type="evidence" value="ECO:0007669"/>
    <property type="project" value="UniProtKB-KW"/>
</dbReference>
<keyword evidence="5 8" id="KW-0378">Hydrolase</keyword>
<dbReference type="Proteomes" id="UP000799423">
    <property type="component" value="Unassembled WGS sequence"/>
</dbReference>
<comment type="similarity">
    <text evidence="1 8">Belongs to the tannase family.</text>
</comment>
<feature type="signal peptide" evidence="8">
    <location>
        <begin position="1"/>
        <end position="20"/>
    </location>
</feature>
<protein>
    <recommendedName>
        <fullName evidence="8">Carboxylic ester hydrolase</fullName>
        <ecNumber evidence="8">3.1.1.-</ecNumber>
    </recommendedName>
</protein>
<accession>A0A6A7BCM6</accession>
<evidence type="ECO:0000256" key="4">
    <source>
        <dbReference type="ARBA" id="ARBA00022729"/>
    </source>
</evidence>
<dbReference type="OrthoDB" id="3039123at2759"/>
<feature type="chain" id="PRO_5025716325" description="Carboxylic ester hydrolase" evidence="8">
    <location>
        <begin position="21"/>
        <end position="545"/>
    </location>
</feature>
<organism evidence="9 10">
    <name type="scientific">Plenodomus tracheiphilus IPT5</name>
    <dbReference type="NCBI Taxonomy" id="1408161"/>
    <lineage>
        <taxon>Eukaryota</taxon>
        <taxon>Fungi</taxon>
        <taxon>Dikarya</taxon>
        <taxon>Ascomycota</taxon>
        <taxon>Pezizomycotina</taxon>
        <taxon>Dothideomycetes</taxon>
        <taxon>Pleosporomycetidae</taxon>
        <taxon>Pleosporales</taxon>
        <taxon>Pleosporineae</taxon>
        <taxon>Leptosphaeriaceae</taxon>
        <taxon>Plenodomus</taxon>
    </lineage>
</organism>
<keyword evidence="10" id="KW-1185">Reference proteome</keyword>
<sequence length="545" mass="58993">MTMRWEPALGAGALFGVASALDCSVSSIQATLPLNASVNFAQVVPANSTFEAPESETGYPESPVELPALCAVSVQVQSVENSTYGFGLFLPESWNGRFLAVGNGGFAGGINWADMSPGVRYGFATMSTDTGHNSSVIDGSWAYQNPSAQENWGHLAMHGSVVTSKTIISAYYANPIAYNYYAGCSTGGRQGLKEAELYPQDFDGIIAGAPAWWTSHLQPWTVKVASYNLPTTADHHIPPSLFPLIAGEVMKQCDPQDGLIDGIISSPDTCTFRPETLLCKTSSNTTNSTTNTSTCLTTPQISTLDNLYSNFIGENQTFFYPHLSLSSEPNWPIHLSSPAPNPLGTDYIKYFLARGPDWPWQSFTEAIAREADTTDPGKATVGFNLSAYHATGGKILAYHGLSDAHIPSNSLRYFYNQVTQTLQPQNINVNEFFRAFFVPGMGHCSGTHVSAPWYFAGPGQAGALGDTVYGVPGFEDEKHDVLRAMVAWVEGGKAPERIVGTKWVGEGVGGRVKRQRPLCMYPEQAVYKEVGNVDSEESWECRGLY</sequence>
<proteinExistence type="inferred from homology"/>
<reference evidence="9" key="1">
    <citation type="submission" date="2020-01" db="EMBL/GenBank/DDBJ databases">
        <authorList>
            <consortium name="DOE Joint Genome Institute"/>
            <person name="Haridas S."/>
            <person name="Albert R."/>
            <person name="Binder M."/>
            <person name="Bloem J."/>
            <person name="Labutti K."/>
            <person name="Salamov A."/>
            <person name="Andreopoulos B."/>
            <person name="Baker S.E."/>
            <person name="Barry K."/>
            <person name="Bills G."/>
            <person name="Bluhm B.H."/>
            <person name="Cannon C."/>
            <person name="Castanera R."/>
            <person name="Culley D.E."/>
            <person name="Daum C."/>
            <person name="Ezra D."/>
            <person name="Gonzalez J.B."/>
            <person name="Henrissat B."/>
            <person name="Kuo A."/>
            <person name="Liang C."/>
            <person name="Lipzen A."/>
            <person name="Lutzoni F."/>
            <person name="Magnuson J."/>
            <person name="Mondo S."/>
            <person name="Nolan M."/>
            <person name="Ohm R."/>
            <person name="Pangilinan J."/>
            <person name="Park H.-J."/>
            <person name="Ramirez L."/>
            <person name="Alfaro M."/>
            <person name="Sun H."/>
            <person name="Tritt A."/>
            <person name="Yoshinaga Y."/>
            <person name="Zwiers L.-H."/>
            <person name="Turgeon B.G."/>
            <person name="Goodwin S.B."/>
            <person name="Spatafora J.W."/>
            <person name="Crous P.W."/>
            <person name="Grigoriev I.V."/>
        </authorList>
    </citation>
    <scope>NUCLEOTIDE SEQUENCE</scope>
    <source>
        <strain evidence="9">IPT5</strain>
    </source>
</reference>
<name>A0A6A7BCM6_9PLEO</name>
<evidence type="ECO:0000313" key="10">
    <source>
        <dbReference type="Proteomes" id="UP000799423"/>
    </source>
</evidence>
<dbReference type="Pfam" id="PF07519">
    <property type="entry name" value="Tannase"/>
    <property type="match status" value="2"/>
</dbReference>
<dbReference type="InterPro" id="IPR011118">
    <property type="entry name" value="Tannase/feruloyl_esterase"/>
</dbReference>
<dbReference type="InterPro" id="IPR029058">
    <property type="entry name" value="AB_hydrolase_fold"/>
</dbReference>
<dbReference type="EMBL" id="MU006300">
    <property type="protein sequence ID" value="KAF2851908.1"/>
    <property type="molecule type" value="Genomic_DNA"/>
</dbReference>
<evidence type="ECO:0000256" key="7">
    <source>
        <dbReference type="ARBA" id="ARBA00023157"/>
    </source>
</evidence>
<dbReference type="EC" id="3.1.1.-" evidence="8"/>
<keyword evidence="7" id="KW-1015">Disulfide bond</keyword>
<keyword evidence="6" id="KW-0106">Calcium</keyword>
<evidence type="ECO:0000256" key="2">
    <source>
        <dbReference type="ARBA" id="ARBA00022487"/>
    </source>
</evidence>
<evidence type="ECO:0000256" key="3">
    <source>
        <dbReference type="ARBA" id="ARBA00022723"/>
    </source>
</evidence>
<keyword evidence="3" id="KW-0479">Metal-binding</keyword>
<keyword evidence="4 8" id="KW-0732">Signal</keyword>
<dbReference type="PANTHER" id="PTHR33938">
    <property type="entry name" value="FERULOYL ESTERASE B-RELATED"/>
    <property type="match status" value="1"/>
</dbReference>
<evidence type="ECO:0000313" key="9">
    <source>
        <dbReference type="EMBL" id="KAF2851908.1"/>
    </source>
</evidence>
<evidence type="ECO:0000256" key="6">
    <source>
        <dbReference type="ARBA" id="ARBA00022837"/>
    </source>
</evidence>